<evidence type="ECO:0000256" key="1">
    <source>
        <dbReference type="SAM" id="MobiDB-lite"/>
    </source>
</evidence>
<dbReference type="PANTHER" id="PTHR35399:SF2">
    <property type="entry name" value="DUF839 DOMAIN-CONTAINING PROTEIN"/>
    <property type="match status" value="1"/>
</dbReference>
<feature type="region of interest" description="Disordered" evidence="1">
    <location>
        <begin position="1"/>
        <end position="21"/>
    </location>
</feature>
<organism evidence="2 3">
    <name type="scientific">Microbulbifer salipaludis</name>
    <dbReference type="NCBI Taxonomy" id="187980"/>
    <lineage>
        <taxon>Bacteria</taxon>
        <taxon>Pseudomonadati</taxon>
        <taxon>Pseudomonadota</taxon>
        <taxon>Gammaproteobacteria</taxon>
        <taxon>Cellvibrionales</taxon>
        <taxon>Microbulbiferaceae</taxon>
        <taxon>Microbulbifer</taxon>
    </lineage>
</organism>
<dbReference type="RefSeq" id="WP_207000455.1">
    <property type="nucleotide sequence ID" value="NZ_JAEKJR010000002.1"/>
</dbReference>
<proteinExistence type="predicted"/>
<dbReference type="Proteomes" id="UP000664293">
    <property type="component" value="Unassembled WGS sequence"/>
</dbReference>
<protein>
    <submittedName>
        <fullName evidence="2">PhoX family phosphatase</fullName>
    </submittedName>
</protein>
<evidence type="ECO:0000313" key="3">
    <source>
        <dbReference type="Proteomes" id="UP000664293"/>
    </source>
</evidence>
<gene>
    <name evidence="2" type="ORF">JF535_06320</name>
</gene>
<evidence type="ECO:0000313" key="2">
    <source>
        <dbReference type="EMBL" id="MBN8430467.1"/>
    </source>
</evidence>
<accession>A0ABS3E5B3</accession>
<feature type="compositionally biased region" description="Basic and acidic residues" evidence="1">
    <location>
        <begin position="624"/>
        <end position="635"/>
    </location>
</feature>
<comment type="caution">
    <text evidence="2">The sequence shown here is derived from an EMBL/GenBank/DDBJ whole genome shotgun (WGS) entry which is preliminary data.</text>
</comment>
<feature type="region of interest" description="Disordered" evidence="1">
    <location>
        <begin position="618"/>
        <end position="641"/>
    </location>
</feature>
<keyword evidence="3" id="KW-1185">Reference proteome</keyword>
<dbReference type="PROSITE" id="PS51318">
    <property type="entry name" value="TAT"/>
    <property type="match status" value="1"/>
</dbReference>
<sequence length="654" mass="71651">MTDHKPSDRSPQSPQSPCSPERRTLFKAIGAVTAATAGATLLPGCTRKSASGAQDNLRFAEIPHRLDFTHHVPQGYVAERVLSWGDPLDAFGGDFIPEKLNAREQARRFGYNNDFIAFMPLAENAGPGEGDKHCLSRNSERGLLCVNHEYTQPHLMFSGYSEDSAHRGTRDEHVAIEQQACGHTVVEVEKTGHGWQPIPGSPYNRRLSLTTPMTIVGPAAGDRRLQTGGDPSGTQVSGTVGNCAGGKTPWGTVLIAEEGFGGAFQGDPDNVADETEARNHHAFGISPGNRNWGDYDQRFDITVEPNEPNRFGWMVEYDPYYPQSAPRKLTALGRFEHEGFTLVSKPEQPVVAYGGDDDEHQFVYRFVSHGIYRPGDNQHNRTLLHEGTLYAAQFSEGGSGRWLPLVHGQGPLTRENGFHNQADVLVDARRAAKLLGATPMDRPEDVETNPVNDCTYVMLTKNKQRKPEDVNAANPRARNTAGHVLEIVPPGRSGARDHVSDTFRWNTFLLGGNPNAENPAERGAYGQSQRGTISPHGWFANPDNVAFDQRGNMWIATDGCERFGFHDGLWAMATEGEQRAAPKHFFGCPEGGELCGPEFTPDGNTLFVSVQHPADADNSTFDSPLHRWPDNDPRLPPRPSVLAIRRTDGGTVGS</sequence>
<reference evidence="2 3" key="1">
    <citation type="submission" date="2020-12" db="EMBL/GenBank/DDBJ databases">
        <title>Oil enriched cultivation method for isolating marine PHA-producing bacteria.</title>
        <authorList>
            <person name="Zheng W."/>
            <person name="Yu S."/>
            <person name="Huang Y."/>
        </authorList>
    </citation>
    <scope>NUCLEOTIDE SEQUENCE [LARGE SCALE GENOMIC DNA]</scope>
    <source>
        <strain evidence="2 3">SN0-2</strain>
    </source>
</reference>
<name>A0ABS3E5B3_9GAMM</name>
<feature type="compositionally biased region" description="Low complexity" evidence="1">
    <location>
        <begin position="9"/>
        <end position="19"/>
    </location>
</feature>
<dbReference type="Pfam" id="PF05787">
    <property type="entry name" value="PhoX"/>
    <property type="match status" value="1"/>
</dbReference>
<dbReference type="InterPro" id="IPR008557">
    <property type="entry name" value="PhoX"/>
</dbReference>
<dbReference type="SUPFAM" id="SSF63829">
    <property type="entry name" value="Calcium-dependent phosphotriesterase"/>
    <property type="match status" value="1"/>
</dbReference>
<dbReference type="PANTHER" id="PTHR35399">
    <property type="entry name" value="SLR8030 PROTEIN"/>
    <property type="match status" value="1"/>
</dbReference>
<dbReference type="InterPro" id="IPR006311">
    <property type="entry name" value="TAT_signal"/>
</dbReference>
<dbReference type="EMBL" id="JAEKJR010000002">
    <property type="protein sequence ID" value="MBN8430467.1"/>
    <property type="molecule type" value="Genomic_DNA"/>
</dbReference>